<protein>
    <submittedName>
        <fullName evidence="2">Uncharacterized protein</fullName>
    </submittedName>
</protein>
<dbReference type="EMBL" id="FZOU01000013">
    <property type="protein sequence ID" value="SNT42262.1"/>
    <property type="molecule type" value="Genomic_DNA"/>
</dbReference>
<feature type="transmembrane region" description="Helical" evidence="1">
    <location>
        <begin position="39"/>
        <end position="60"/>
    </location>
</feature>
<accession>A0A239MJJ0</accession>
<feature type="transmembrane region" description="Helical" evidence="1">
    <location>
        <begin position="93"/>
        <end position="116"/>
    </location>
</feature>
<dbReference type="Proteomes" id="UP000198356">
    <property type="component" value="Unassembled WGS sequence"/>
</dbReference>
<sequence>MDMLGPEEDLLKSSTPLTATELEGSNENSVALGESQRLAIAWSSLFFAFLQNVCAALIALNGVRVAIGLGSLVMTGFAGTLVVRLHAAHIRHAMLALSFAGALLNMGILAQAHYLRRRPASQWRIQPLSRRAIRMQWLQLGLSIATLLLIALETSIHFRQHGHI</sequence>
<keyword evidence="1" id="KW-0812">Transmembrane</keyword>
<dbReference type="AlphaFoldDB" id="A0A239MJJ0"/>
<evidence type="ECO:0000313" key="3">
    <source>
        <dbReference type="Proteomes" id="UP000198356"/>
    </source>
</evidence>
<feature type="transmembrane region" description="Helical" evidence="1">
    <location>
        <begin position="137"/>
        <end position="158"/>
    </location>
</feature>
<organism evidence="2 3">
    <name type="scientific">Granulicella rosea</name>
    <dbReference type="NCBI Taxonomy" id="474952"/>
    <lineage>
        <taxon>Bacteria</taxon>
        <taxon>Pseudomonadati</taxon>
        <taxon>Acidobacteriota</taxon>
        <taxon>Terriglobia</taxon>
        <taxon>Terriglobales</taxon>
        <taxon>Acidobacteriaceae</taxon>
        <taxon>Granulicella</taxon>
    </lineage>
</organism>
<proteinExistence type="predicted"/>
<keyword evidence="1" id="KW-0472">Membrane</keyword>
<name>A0A239MJJ0_9BACT</name>
<reference evidence="2 3" key="1">
    <citation type="submission" date="2017-06" db="EMBL/GenBank/DDBJ databases">
        <authorList>
            <person name="Kim H.J."/>
            <person name="Triplett B.A."/>
        </authorList>
    </citation>
    <scope>NUCLEOTIDE SEQUENCE [LARGE SCALE GENOMIC DNA]</scope>
    <source>
        <strain evidence="2 3">DSM 18704</strain>
    </source>
</reference>
<evidence type="ECO:0000313" key="2">
    <source>
        <dbReference type="EMBL" id="SNT42262.1"/>
    </source>
</evidence>
<evidence type="ECO:0000256" key="1">
    <source>
        <dbReference type="SAM" id="Phobius"/>
    </source>
</evidence>
<gene>
    <name evidence="2" type="ORF">SAMN05421770_11340</name>
</gene>
<feature type="transmembrane region" description="Helical" evidence="1">
    <location>
        <begin position="67"/>
        <end position="87"/>
    </location>
</feature>
<keyword evidence="3" id="KW-1185">Reference proteome</keyword>
<keyword evidence="1" id="KW-1133">Transmembrane helix</keyword>